<dbReference type="OrthoDB" id="7916272at2"/>
<proteinExistence type="predicted"/>
<name>A0A285CIF1_9RHOB</name>
<dbReference type="Proteomes" id="UP000219467">
    <property type="component" value="Unassembled WGS sequence"/>
</dbReference>
<keyword evidence="2" id="KW-1185">Reference proteome</keyword>
<accession>A0A285CIF1</accession>
<reference evidence="2" key="1">
    <citation type="submission" date="2017-08" db="EMBL/GenBank/DDBJ databases">
        <authorList>
            <person name="Varghese N."/>
            <person name="Submissions S."/>
        </authorList>
    </citation>
    <scope>NUCLEOTIDE SEQUENCE [LARGE SCALE GENOMIC DNA]</scope>
    <source>
        <strain evidence="2">JA234</strain>
    </source>
</reference>
<dbReference type="EMBL" id="OAOQ01000001">
    <property type="protein sequence ID" value="SNX67372.1"/>
    <property type="molecule type" value="Genomic_DNA"/>
</dbReference>
<dbReference type="AlphaFoldDB" id="A0A285CIF1"/>
<organism evidence="1 2">
    <name type="scientific">Cereibacter ovatus</name>
    <dbReference type="NCBI Taxonomy" id="439529"/>
    <lineage>
        <taxon>Bacteria</taxon>
        <taxon>Pseudomonadati</taxon>
        <taxon>Pseudomonadota</taxon>
        <taxon>Alphaproteobacteria</taxon>
        <taxon>Rhodobacterales</taxon>
        <taxon>Paracoccaceae</taxon>
        <taxon>Cereibacter</taxon>
    </lineage>
</organism>
<protein>
    <submittedName>
        <fullName evidence="1">Uncharacterized protein</fullName>
    </submittedName>
</protein>
<sequence>MKTPFEHHQPGLTSPAVGSLAVTPSDTADLASAIRAVTIGGEGVIAWLNLRGEEQVTGTLPAGTYPLQASRILATGTTATDITGWV</sequence>
<evidence type="ECO:0000313" key="2">
    <source>
        <dbReference type="Proteomes" id="UP000219467"/>
    </source>
</evidence>
<gene>
    <name evidence="1" type="ORF">SAMN05878503_1014</name>
</gene>
<evidence type="ECO:0000313" key="1">
    <source>
        <dbReference type="EMBL" id="SNX67372.1"/>
    </source>
</evidence>
<dbReference type="RefSeq" id="WP_097028649.1">
    <property type="nucleotide sequence ID" value="NZ_OAOQ01000001.1"/>
</dbReference>